<evidence type="ECO:0000256" key="1">
    <source>
        <dbReference type="ARBA" id="ARBA00004651"/>
    </source>
</evidence>
<feature type="transmembrane region" description="Helical" evidence="8">
    <location>
        <begin position="289"/>
        <end position="310"/>
    </location>
</feature>
<reference evidence="9" key="1">
    <citation type="submission" date="2021-03" db="EMBL/GenBank/DDBJ databases">
        <title>Alkalibacter marinus sp. nov., isolated from tidal flat sediment.</title>
        <authorList>
            <person name="Namirimu T."/>
            <person name="Yang J.-A."/>
            <person name="Yang S.-H."/>
            <person name="Kim Y.-J."/>
            <person name="Kwon K.K."/>
        </authorList>
    </citation>
    <scope>NUCLEOTIDE SEQUENCE</scope>
    <source>
        <strain evidence="9">ES005</strain>
    </source>
</reference>
<feature type="transmembrane region" description="Helical" evidence="8">
    <location>
        <begin position="12"/>
        <end position="34"/>
    </location>
</feature>
<keyword evidence="5 8" id="KW-0812">Transmembrane</keyword>
<feature type="transmembrane region" description="Helical" evidence="8">
    <location>
        <begin position="316"/>
        <end position="334"/>
    </location>
</feature>
<comment type="similarity">
    <text evidence="2">Belongs to the binding-protein-dependent transport system permease family. FecCD subfamily.</text>
</comment>
<organism evidence="9 10">
    <name type="scientific">Alkalibacter rhizosphaerae</name>
    <dbReference type="NCBI Taxonomy" id="2815577"/>
    <lineage>
        <taxon>Bacteria</taxon>
        <taxon>Bacillati</taxon>
        <taxon>Bacillota</taxon>
        <taxon>Clostridia</taxon>
        <taxon>Eubacteriales</taxon>
        <taxon>Eubacteriaceae</taxon>
        <taxon>Alkalibacter</taxon>
    </lineage>
</organism>
<evidence type="ECO:0000256" key="7">
    <source>
        <dbReference type="ARBA" id="ARBA00023136"/>
    </source>
</evidence>
<comment type="subcellular location">
    <subcellularLocation>
        <location evidence="1">Cell membrane</location>
        <topology evidence="1">Multi-pass membrane protein</topology>
    </subcellularLocation>
</comment>
<keyword evidence="10" id="KW-1185">Reference proteome</keyword>
<keyword evidence="3" id="KW-0813">Transport</keyword>
<dbReference type="PANTHER" id="PTHR30472">
    <property type="entry name" value="FERRIC ENTEROBACTIN TRANSPORT SYSTEM PERMEASE PROTEIN"/>
    <property type="match status" value="1"/>
</dbReference>
<dbReference type="InterPro" id="IPR000522">
    <property type="entry name" value="ABC_transptr_permease_BtuC"/>
</dbReference>
<evidence type="ECO:0000256" key="2">
    <source>
        <dbReference type="ARBA" id="ARBA00007935"/>
    </source>
</evidence>
<feature type="transmembrane region" description="Helical" evidence="8">
    <location>
        <begin position="130"/>
        <end position="148"/>
    </location>
</feature>
<dbReference type="RefSeq" id="WP_207299717.1">
    <property type="nucleotide sequence ID" value="NZ_CP071444.1"/>
</dbReference>
<name>A0A974XGU1_9FIRM</name>
<feature type="transmembrane region" description="Helical" evidence="8">
    <location>
        <begin position="71"/>
        <end position="88"/>
    </location>
</feature>
<feature type="transmembrane region" description="Helical" evidence="8">
    <location>
        <begin position="249"/>
        <end position="277"/>
    </location>
</feature>
<gene>
    <name evidence="9" type="ORF">J0B03_11380</name>
</gene>
<protein>
    <submittedName>
        <fullName evidence="9">Iron ABC transporter permease</fullName>
    </submittedName>
</protein>
<dbReference type="Pfam" id="PF01032">
    <property type="entry name" value="FecCD"/>
    <property type="match status" value="1"/>
</dbReference>
<sequence length="342" mass="37176">MEQFLEKHLWKGTVLLSVVVVITATTLGVADISFLDTMKILLDRVPMLDLDLEGIRNSSQTIVWSIRFPRVLLALLVGGTLAICGASYQGMFKNPMADPYILGVSSGAALGATIGIVFRFSFQFLGLNSIALMAFAGAILSLFLVYNISRVGNKVPVNTLLLSGIAIGQFLSAIVSLLMIFSDEINRVVFWTMGSFNAKSWSQLFIVFPYMAIGVVILYAQHRELDIMLLGEDTAAQLGVDTERLKKKVLLVTAIITGAAVSVTGIIGFVGLIVPHVVRILTGPKHKRLIPYSFVVGGLFMIICDTLARTLTSQEIPVGIITSLFGGPFFIYLLKKRKKSGV</sequence>
<dbReference type="GO" id="GO:0005886">
    <property type="term" value="C:plasma membrane"/>
    <property type="evidence" value="ECO:0007669"/>
    <property type="project" value="UniProtKB-SubCell"/>
</dbReference>
<keyword evidence="6 8" id="KW-1133">Transmembrane helix</keyword>
<dbReference type="InterPro" id="IPR037294">
    <property type="entry name" value="ABC_BtuC-like"/>
</dbReference>
<feature type="transmembrane region" description="Helical" evidence="8">
    <location>
        <begin position="160"/>
        <end position="181"/>
    </location>
</feature>
<feature type="transmembrane region" description="Helical" evidence="8">
    <location>
        <begin position="201"/>
        <end position="220"/>
    </location>
</feature>
<dbReference type="Proteomes" id="UP000663499">
    <property type="component" value="Chromosome"/>
</dbReference>
<evidence type="ECO:0000256" key="3">
    <source>
        <dbReference type="ARBA" id="ARBA00022448"/>
    </source>
</evidence>
<proteinExistence type="inferred from homology"/>
<dbReference type="PANTHER" id="PTHR30472:SF25">
    <property type="entry name" value="ABC TRANSPORTER PERMEASE PROTEIN MJ0876-RELATED"/>
    <property type="match status" value="1"/>
</dbReference>
<feature type="transmembrane region" description="Helical" evidence="8">
    <location>
        <begin position="100"/>
        <end position="118"/>
    </location>
</feature>
<accession>A0A974XGU1</accession>
<evidence type="ECO:0000256" key="8">
    <source>
        <dbReference type="SAM" id="Phobius"/>
    </source>
</evidence>
<evidence type="ECO:0000256" key="4">
    <source>
        <dbReference type="ARBA" id="ARBA00022475"/>
    </source>
</evidence>
<dbReference type="GO" id="GO:0022857">
    <property type="term" value="F:transmembrane transporter activity"/>
    <property type="evidence" value="ECO:0007669"/>
    <property type="project" value="InterPro"/>
</dbReference>
<dbReference type="CDD" id="cd06550">
    <property type="entry name" value="TM_ABC_iron-siderophores_like"/>
    <property type="match status" value="1"/>
</dbReference>
<dbReference type="Gene3D" id="1.10.3470.10">
    <property type="entry name" value="ABC transporter involved in vitamin B12 uptake, BtuC"/>
    <property type="match status" value="1"/>
</dbReference>
<dbReference type="KEGG" id="alka:J0B03_11380"/>
<evidence type="ECO:0000313" key="9">
    <source>
        <dbReference type="EMBL" id="QSX08375.1"/>
    </source>
</evidence>
<evidence type="ECO:0000256" key="5">
    <source>
        <dbReference type="ARBA" id="ARBA00022692"/>
    </source>
</evidence>
<dbReference type="FunFam" id="1.10.3470.10:FF:000001">
    <property type="entry name" value="Vitamin B12 ABC transporter permease BtuC"/>
    <property type="match status" value="1"/>
</dbReference>
<evidence type="ECO:0000256" key="6">
    <source>
        <dbReference type="ARBA" id="ARBA00022989"/>
    </source>
</evidence>
<dbReference type="EMBL" id="CP071444">
    <property type="protein sequence ID" value="QSX08375.1"/>
    <property type="molecule type" value="Genomic_DNA"/>
</dbReference>
<evidence type="ECO:0000313" key="10">
    <source>
        <dbReference type="Proteomes" id="UP000663499"/>
    </source>
</evidence>
<dbReference type="AlphaFoldDB" id="A0A974XGU1"/>
<keyword evidence="7 8" id="KW-0472">Membrane</keyword>
<dbReference type="SUPFAM" id="SSF81345">
    <property type="entry name" value="ABC transporter involved in vitamin B12 uptake, BtuC"/>
    <property type="match status" value="1"/>
</dbReference>
<dbReference type="GO" id="GO:0033214">
    <property type="term" value="P:siderophore-iron import into cell"/>
    <property type="evidence" value="ECO:0007669"/>
    <property type="project" value="TreeGrafter"/>
</dbReference>
<keyword evidence="4" id="KW-1003">Cell membrane</keyword>